<dbReference type="Pfam" id="PF12872">
    <property type="entry name" value="OST-HTH"/>
    <property type="match status" value="4"/>
</dbReference>
<evidence type="ECO:0000256" key="2">
    <source>
        <dbReference type="SAM" id="MobiDB-lite"/>
    </source>
</evidence>
<protein>
    <submittedName>
        <fullName evidence="4">Meiosis arrest female protein 1 isoform X1</fullName>
    </submittedName>
</protein>
<dbReference type="Proteomes" id="UP001279410">
    <property type="component" value="Unassembled WGS sequence"/>
</dbReference>
<feature type="domain" description="HTH OST-type" evidence="3">
    <location>
        <begin position="178"/>
        <end position="253"/>
    </location>
</feature>
<organism evidence="4 5">
    <name type="scientific">Lates japonicus</name>
    <name type="common">Japanese lates</name>
    <dbReference type="NCBI Taxonomy" id="270547"/>
    <lineage>
        <taxon>Eukaryota</taxon>
        <taxon>Metazoa</taxon>
        <taxon>Chordata</taxon>
        <taxon>Craniata</taxon>
        <taxon>Vertebrata</taxon>
        <taxon>Euteleostomi</taxon>
        <taxon>Actinopterygii</taxon>
        <taxon>Neopterygii</taxon>
        <taxon>Teleostei</taxon>
        <taxon>Neoteleostei</taxon>
        <taxon>Acanthomorphata</taxon>
        <taxon>Carangaria</taxon>
        <taxon>Carangaria incertae sedis</taxon>
        <taxon>Centropomidae</taxon>
        <taxon>Lates</taxon>
    </lineage>
</organism>
<feature type="compositionally biased region" description="Low complexity" evidence="2">
    <location>
        <begin position="483"/>
        <end position="494"/>
    </location>
</feature>
<dbReference type="InterPro" id="IPR041966">
    <property type="entry name" value="LOTUS-like"/>
</dbReference>
<gene>
    <name evidence="4" type="ORF">AKAME5_001283800</name>
</gene>
<keyword evidence="5" id="KW-1185">Reference proteome</keyword>
<dbReference type="AlphaFoldDB" id="A0AAD3MWG4"/>
<dbReference type="EMBL" id="BRZM01000043">
    <property type="protein sequence ID" value="GLD60984.1"/>
    <property type="molecule type" value="Genomic_DNA"/>
</dbReference>
<name>A0AAD3MWG4_LATJO</name>
<feature type="compositionally biased region" description="Polar residues" evidence="2">
    <location>
        <begin position="464"/>
        <end position="480"/>
    </location>
</feature>
<feature type="compositionally biased region" description="Polar residues" evidence="2">
    <location>
        <begin position="384"/>
        <end position="393"/>
    </location>
</feature>
<reference evidence="4" key="1">
    <citation type="submission" date="2022-08" db="EMBL/GenBank/DDBJ databases">
        <title>Genome sequencing of akame (Lates japonicus).</title>
        <authorList>
            <person name="Hashiguchi Y."/>
            <person name="Takahashi H."/>
        </authorList>
    </citation>
    <scope>NUCLEOTIDE SEQUENCE</scope>
    <source>
        <strain evidence="4">Kochi</strain>
    </source>
</reference>
<dbReference type="Gene3D" id="3.30.420.610">
    <property type="entry name" value="LOTUS domain-like"/>
    <property type="match status" value="3"/>
</dbReference>
<sequence>MPISKFIPSYHHHFAKVPWFHYGYSKLLELLEAVLHVLVVRIMRTILGMGTVATDLNLIVAQVKRPPKTFSNCSNFCQQTSGTMISCRHTTSAFRGRKCERTKQSLWKEVVDLLRHHSSLPDALSKFIPTYHHHFGRQCKLSYYGFTKLMELFEAIPDVLMVLECGEEKVLTLTEVERIKALAAQLVRLLRAQKNSSLPVSQLLTEYSKTFGYGLRLQDYDASSLPALLTKLCHVVKVVDGLEGRELQLINRKSLRSLTSQLLALLMSQEEEQVTRGLKVDELSQHYLTVHGAPLNPCEYGFLSLSELLKSLPYLVELYYEEVDENSKVGNTATGHGEEWVVWIKGHGHKRIIVIKNDMKARTSSSVPSSPQPGDNTESPRDSPISNATSGAQSPGGDIAAESELLCLTSPVDLLCGPVPSCLPSPQLHPDPVLLQQADLIHFEEKSPPPTESDKPEVAAAAVTDSTSDPPGQPGSTEDSALTKPPTVPNTKTPLSMDSPSRRATRSKYKLAANFSFTAGL</sequence>
<accession>A0AAD3MWG4</accession>
<feature type="region of interest" description="Disordered" evidence="2">
    <location>
        <begin position="360"/>
        <end position="397"/>
    </location>
</feature>
<dbReference type="GO" id="GO:0030154">
    <property type="term" value="P:cell differentiation"/>
    <property type="evidence" value="ECO:0007669"/>
    <property type="project" value="UniProtKB-KW"/>
</dbReference>
<evidence type="ECO:0000313" key="4">
    <source>
        <dbReference type="EMBL" id="GLD60984.1"/>
    </source>
</evidence>
<dbReference type="InterPro" id="IPR025605">
    <property type="entry name" value="OST-HTH/LOTUS_dom"/>
</dbReference>
<dbReference type="PROSITE" id="PS51644">
    <property type="entry name" value="HTH_OST"/>
    <property type="match status" value="3"/>
</dbReference>
<evidence type="ECO:0000259" key="3">
    <source>
        <dbReference type="PROSITE" id="PS51644"/>
    </source>
</evidence>
<feature type="domain" description="HTH OST-type" evidence="3">
    <location>
        <begin position="102"/>
        <end position="177"/>
    </location>
</feature>
<feature type="compositionally biased region" description="Basic and acidic residues" evidence="2">
    <location>
        <begin position="445"/>
        <end position="457"/>
    </location>
</feature>
<evidence type="ECO:0000313" key="5">
    <source>
        <dbReference type="Proteomes" id="UP001279410"/>
    </source>
</evidence>
<keyword evidence="1" id="KW-0221">Differentiation</keyword>
<feature type="region of interest" description="Disordered" evidence="2">
    <location>
        <begin position="445"/>
        <end position="506"/>
    </location>
</feature>
<feature type="compositionally biased region" description="Polar residues" evidence="2">
    <location>
        <begin position="362"/>
        <end position="377"/>
    </location>
</feature>
<proteinExistence type="predicted"/>
<evidence type="ECO:0000256" key="1">
    <source>
        <dbReference type="ARBA" id="ARBA00022782"/>
    </source>
</evidence>
<feature type="domain" description="HTH OST-type" evidence="3">
    <location>
        <begin position="254"/>
        <end position="333"/>
    </location>
</feature>
<comment type="caution">
    <text evidence="4">The sequence shown here is derived from an EMBL/GenBank/DDBJ whole genome shotgun (WGS) entry which is preliminary data.</text>
</comment>